<keyword evidence="2" id="KW-0812">Transmembrane</keyword>
<feature type="transmembrane region" description="Helical" evidence="2">
    <location>
        <begin position="117"/>
        <end position="139"/>
    </location>
</feature>
<dbReference type="EMBL" id="KQ977876">
    <property type="protein sequence ID" value="KYM99070.1"/>
    <property type="molecule type" value="Genomic_DNA"/>
</dbReference>
<evidence type="ECO:0000313" key="4">
    <source>
        <dbReference type="Proteomes" id="UP000078542"/>
    </source>
</evidence>
<feature type="region of interest" description="Disordered" evidence="1">
    <location>
        <begin position="309"/>
        <end position="343"/>
    </location>
</feature>
<name>A0A195CED8_9HYME</name>
<feature type="compositionally biased region" description="Basic and acidic residues" evidence="1">
    <location>
        <begin position="309"/>
        <end position="320"/>
    </location>
</feature>
<reference evidence="3 4" key="1">
    <citation type="submission" date="2016-03" db="EMBL/GenBank/DDBJ databases">
        <title>Cyphomyrmex costatus WGS genome.</title>
        <authorList>
            <person name="Nygaard S."/>
            <person name="Hu H."/>
            <person name="Boomsma J."/>
            <person name="Zhang G."/>
        </authorList>
    </citation>
    <scope>NUCLEOTIDE SEQUENCE [LARGE SCALE GENOMIC DNA]</scope>
    <source>
        <strain evidence="3">MS0001</strain>
        <tissue evidence="3">Whole body</tissue>
    </source>
</reference>
<dbReference type="Proteomes" id="UP000078542">
    <property type="component" value="Unassembled WGS sequence"/>
</dbReference>
<accession>A0A195CED8</accession>
<keyword evidence="2" id="KW-1133">Transmembrane helix</keyword>
<sequence>MFFKMVLHVQSDQRMASPYRASSFSRARRIETSQFLSCDLQAPPSKIISFARKPALRRAILSLYRYSPINSLQVGLAATGRIYEPCTFRENDGPKTKLCALYVLSWKSAERASTSDYAQLCITVVVAIAVIVVVTALPASKLKAAYPREALDAFEQTSRDSRAKCNFEDERRTLSIQDPSKLGSFDLESLSDVAGYGIRQRSFAPVKVPVSRGKGSWRRPFSLFLEFYLSGVGYLRLRRGIRGRGCNTGRGKIRQDVERSSSVTAAKFRPQSLKESLVSQQPTAVQLSCIQSCSLLSSWQSRELRLRHARTAADTRDGQRSKKTKRQMRKCGTSIQTGIQEEN</sequence>
<feature type="compositionally biased region" description="Polar residues" evidence="1">
    <location>
        <begin position="333"/>
        <end position="343"/>
    </location>
</feature>
<organism evidence="3 4">
    <name type="scientific">Cyphomyrmex costatus</name>
    <dbReference type="NCBI Taxonomy" id="456900"/>
    <lineage>
        <taxon>Eukaryota</taxon>
        <taxon>Metazoa</taxon>
        <taxon>Ecdysozoa</taxon>
        <taxon>Arthropoda</taxon>
        <taxon>Hexapoda</taxon>
        <taxon>Insecta</taxon>
        <taxon>Pterygota</taxon>
        <taxon>Neoptera</taxon>
        <taxon>Endopterygota</taxon>
        <taxon>Hymenoptera</taxon>
        <taxon>Apocrita</taxon>
        <taxon>Aculeata</taxon>
        <taxon>Formicoidea</taxon>
        <taxon>Formicidae</taxon>
        <taxon>Myrmicinae</taxon>
        <taxon>Cyphomyrmex</taxon>
    </lineage>
</organism>
<gene>
    <name evidence="3" type="ORF">ALC62_10184</name>
</gene>
<proteinExistence type="predicted"/>
<keyword evidence="4" id="KW-1185">Reference proteome</keyword>
<dbReference type="AlphaFoldDB" id="A0A195CED8"/>
<evidence type="ECO:0000313" key="3">
    <source>
        <dbReference type="EMBL" id="KYM99070.1"/>
    </source>
</evidence>
<evidence type="ECO:0000256" key="2">
    <source>
        <dbReference type="SAM" id="Phobius"/>
    </source>
</evidence>
<protein>
    <submittedName>
        <fullName evidence="3">Uncharacterized protein</fullName>
    </submittedName>
</protein>
<keyword evidence="2" id="KW-0472">Membrane</keyword>
<evidence type="ECO:0000256" key="1">
    <source>
        <dbReference type="SAM" id="MobiDB-lite"/>
    </source>
</evidence>